<dbReference type="EMBL" id="PXUP01000015">
    <property type="protein sequence ID" value="RCH44528.1"/>
    <property type="molecule type" value="Genomic_DNA"/>
</dbReference>
<sequence length="735" mass="82022">MSAQKSMISPYEVNELTKYCLKILTYTDELRDDTALKQAYEKAKELENSIRKLKIASLMENKTLICVAGMQGAGKTTLMKNFYGLKDDALSIELGRGERIPVLITETDVTAPVMNAIRVQKNEAGEYAAVECRMEANEFAHASKGEDNSILYLEMFVPYRHTHNSAVSFMLLPGFEKNNDYWRELINFAVNSSDAAVFAFDESRFSQGDNFEQLKKLTDRFGNNIIYAITQSDASKDDNEEVRQSCIKALEIPQANADRVVCTGQYDDEKKNEAWIEKLKNAIERYASTTDQSARDNTRYLYEEVEHIKDTLYSIKEVLKSDDSAAVADYKDNTILNYFDLALAKKRKEYEEVLEKEFEKGAGESKRQMENILNSNKEKGRSLISMIFTRGNSIKDVQAARKNVMRSLQVWDGASDQPKYLSDQCMLSALATTMKALDTPQKKTDLQRLLESENKDSKKALKAGGEKSLQLTNDVCALVSQQPPKDYEIQTQNTRRLMSALVDIAVYYYGVLSSDDLAMVCSTEGRQVEGYTPSESKLEMDHIQNGAQEAWKLFVDLGTTGAGFKDMADASKRTGIDKLFRRPAKMNSSSMGKFAVGLGGMAGMDMLGDATINMIPQIAASFGVSVPVVGAVAMALIAGGSGIAALRDLSGVQCENLRRANTAIDSIYTALKEEELKRFDKQMARLRDTIQNNLEDRNGDVKKPMKAYNAKAQVDAALELLQTISARSREALYAM</sequence>
<proteinExistence type="predicted"/>
<reference evidence="2 3" key="1">
    <citation type="submission" date="2018-03" db="EMBL/GenBank/DDBJ databases">
        <title>Complete genome sequencing of Faecalibacterium prausnitzii strains isolated from the human gut.</title>
        <authorList>
            <person name="Fitzgerald B.C."/>
            <person name="Shkoporov A.N."/>
            <person name="Ross P.R."/>
            <person name="Hill C."/>
        </authorList>
    </citation>
    <scope>NUCLEOTIDE SEQUENCE [LARGE SCALE GENOMIC DNA]</scope>
    <source>
        <strain evidence="2 3">ATCC 27768</strain>
    </source>
</reference>
<evidence type="ECO:0008006" key="4">
    <source>
        <dbReference type="Google" id="ProtNLM"/>
    </source>
</evidence>
<dbReference type="InterPro" id="IPR027417">
    <property type="entry name" value="P-loop_NTPase"/>
</dbReference>
<dbReference type="RefSeq" id="WP_113992580.1">
    <property type="nucleotide sequence ID" value="NZ_JAWHPP010000013.1"/>
</dbReference>
<evidence type="ECO:0000313" key="2">
    <source>
        <dbReference type="EMBL" id="RCH44528.1"/>
    </source>
</evidence>
<comment type="caution">
    <text evidence="2">The sequence shown here is derived from an EMBL/GenBank/DDBJ whole genome shotgun (WGS) entry which is preliminary data.</text>
</comment>
<evidence type="ECO:0000313" key="3">
    <source>
        <dbReference type="Proteomes" id="UP000252378"/>
    </source>
</evidence>
<dbReference type="Gene3D" id="3.40.50.300">
    <property type="entry name" value="P-loop containing nucleotide triphosphate hydrolases"/>
    <property type="match status" value="1"/>
</dbReference>
<organism evidence="2 3">
    <name type="scientific">Faecalibacterium prausnitzii</name>
    <dbReference type="NCBI Taxonomy" id="853"/>
    <lineage>
        <taxon>Bacteria</taxon>
        <taxon>Bacillati</taxon>
        <taxon>Bacillota</taxon>
        <taxon>Clostridia</taxon>
        <taxon>Eubacteriales</taxon>
        <taxon>Oscillospiraceae</taxon>
        <taxon>Faecalibacterium</taxon>
    </lineage>
</organism>
<protein>
    <recommendedName>
        <fullName evidence="4">Dynamin family protein</fullName>
    </recommendedName>
</protein>
<name>A0A367G1Z2_9FIRM</name>
<dbReference type="Proteomes" id="UP000252378">
    <property type="component" value="Unassembled WGS sequence"/>
</dbReference>
<keyword evidence="1" id="KW-0175">Coiled coil</keyword>
<feature type="coiled-coil region" evidence="1">
    <location>
        <begin position="669"/>
        <end position="696"/>
    </location>
</feature>
<gene>
    <name evidence="2" type="ORF">C7J97_10775</name>
</gene>
<dbReference type="AlphaFoldDB" id="A0A367G1Z2"/>
<accession>A0A367G1Z2</accession>
<evidence type="ECO:0000256" key="1">
    <source>
        <dbReference type="SAM" id="Coils"/>
    </source>
</evidence>
<dbReference type="SUPFAM" id="SSF52540">
    <property type="entry name" value="P-loop containing nucleoside triphosphate hydrolases"/>
    <property type="match status" value="1"/>
</dbReference>